<evidence type="ECO:0000313" key="2">
    <source>
        <dbReference type="Proteomes" id="UP001346869"/>
    </source>
</evidence>
<organism evidence="1 2">
    <name type="scientific">Eleginops maclovinus</name>
    <name type="common">Patagonian blennie</name>
    <name type="synonym">Eleginus maclovinus</name>
    <dbReference type="NCBI Taxonomy" id="56733"/>
    <lineage>
        <taxon>Eukaryota</taxon>
        <taxon>Metazoa</taxon>
        <taxon>Chordata</taxon>
        <taxon>Craniata</taxon>
        <taxon>Vertebrata</taxon>
        <taxon>Euteleostomi</taxon>
        <taxon>Actinopterygii</taxon>
        <taxon>Neopterygii</taxon>
        <taxon>Teleostei</taxon>
        <taxon>Neoteleostei</taxon>
        <taxon>Acanthomorphata</taxon>
        <taxon>Eupercaria</taxon>
        <taxon>Perciformes</taxon>
        <taxon>Notothenioidei</taxon>
        <taxon>Eleginopidae</taxon>
        <taxon>Eleginops</taxon>
    </lineage>
</organism>
<protein>
    <submittedName>
        <fullName evidence="1">Uncharacterized protein</fullName>
    </submittedName>
</protein>
<reference evidence="1 2" key="2">
    <citation type="journal article" date="2023" name="Mol. Biol. Evol.">
        <title>Genomics of Secondarily Temperate Adaptation in the Only Non-Antarctic Icefish.</title>
        <authorList>
            <person name="Rivera-Colon A.G."/>
            <person name="Rayamajhi N."/>
            <person name="Minhas B.F."/>
            <person name="Madrigal G."/>
            <person name="Bilyk K.T."/>
            <person name="Yoon V."/>
            <person name="Hune M."/>
            <person name="Gregory S."/>
            <person name="Cheng C.H.C."/>
            <person name="Catchen J.M."/>
        </authorList>
    </citation>
    <scope>NUCLEOTIDE SEQUENCE [LARGE SCALE GENOMIC DNA]</scope>
    <source>
        <strain evidence="1">JMC-PN-2008</strain>
    </source>
</reference>
<keyword evidence="2" id="KW-1185">Reference proteome</keyword>
<proteinExistence type="predicted"/>
<sequence>MLMREKGLINYCASSVPAEKEHSSPWSRLDTVSYKSSATNTDINDRRCSRIPTKISTRRGTTLTWTMPW</sequence>
<dbReference type="AlphaFoldDB" id="A0AAN7WQ84"/>
<reference evidence="1 2" key="1">
    <citation type="journal article" date="2023" name="Genes (Basel)">
        <title>Chromosome-Level Genome Assembly and Circadian Gene Repertoire of the Patagonia Blennie Eleginops maclovinus-The Closest Ancestral Proxy of Antarctic Cryonotothenioids.</title>
        <authorList>
            <person name="Cheng C.C."/>
            <person name="Rivera-Colon A.G."/>
            <person name="Minhas B.F."/>
            <person name="Wilson L."/>
            <person name="Rayamajhi N."/>
            <person name="Vargas-Chacoff L."/>
            <person name="Catchen J.M."/>
        </authorList>
    </citation>
    <scope>NUCLEOTIDE SEQUENCE [LARGE SCALE GENOMIC DNA]</scope>
    <source>
        <strain evidence="1">JMC-PN-2008</strain>
    </source>
</reference>
<gene>
    <name evidence="1" type="ORF">PBY51_016614</name>
</gene>
<dbReference type="EMBL" id="JAUZQC010000026">
    <property type="protein sequence ID" value="KAK5847492.1"/>
    <property type="molecule type" value="Genomic_DNA"/>
</dbReference>
<evidence type="ECO:0000313" key="1">
    <source>
        <dbReference type="EMBL" id="KAK5847492.1"/>
    </source>
</evidence>
<comment type="caution">
    <text evidence="1">The sequence shown here is derived from an EMBL/GenBank/DDBJ whole genome shotgun (WGS) entry which is preliminary data.</text>
</comment>
<dbReference type="Proteomes" id="UP001346869">
    <property type="component" value="Unassembled WGS sequence"/>
</dbReference>
<accession>A0AAN7WQ84</accession>
<name>A0AAN7WQ84_ELEMC</name>